<dbReference type="AlphaFoldDB" id="A0A5S3WIH1"/>
<feature type="chain" id="PRO_5024317269" evidence="1">
    <location>
        <begin position="24"/>
        <end position="116"/>
    </location>
</feature>
<reference evidence="3" key="2">
    <citation type="submission" date="2019-06" db="EMBL/GenBank/DDBJ databases">
        <title>Co-occurence of chitin degradation, pigmentation and bioactivity in marine Pseudoalteromonas.</title>
        <authorList>
            <person name="Sonnenschein E.C."/>
            <person name="Bech P.K."/>
        </authorList>
    </citation>
    <scope>NUCLEOTIDE SEQUENCE [LARGE SCALE GENOMIC DNA]</scope>
    <source>
        <strain evidence="3">S2676</strain>
    </source>
</reference>
<reference evidence="2 3" key="1">
    <citation type="submission" date="2018-01" db="EMBL/GenBank/DDBJ databases">
        <authorList>
            <person name="Paulsen S."/>
            <person name="Gram L.K."/>
        </authorList>
    </citation>
    <scope>NUCLEOTIDE SEQUENCE [LARGE SCALE GENOMIC DNA]</scope>
    <source>
        <strain evidence="2 3">S2676</strain>
    </source>
</reference>
<evidence type="ECO:0000313" key="2">
    <source>
        <dbReference type="EMBL" id="TMP26538.1"/>
    </source>
</evidence>
<evidence type="ECO:0000313" key="3">
    <source>
        <dbReference type="Proteomes" id="UP000310249"/>
    </source>
</evidence>
<gene>
    <name evidence="2" type="ORF">CWB99_18695</name>
</gene>
<evidence type="ECO:0000256" key="1">
    <source>
        <dbReference type="SAM" id="SignalP"/>
    </source>
</evidence>
<keyword evidence="1" id="KW-0732">Signal</keyword>
<proteinExistence type="predicted"/>
<organism evidence="2 3">
    <name type="scientific">Pseudoalteromonas rubra</name>
    <dbReference type="NCBI Taxonomy" id="43658"/>
    <lineage>
        <taxon>Bacteria</taxon>
        <taxon>Pseudomonadati</taxon>
        <taxon>Pseudomonadota</taxon>
        <taxon>Gammaproteobacteria</taxon>
        <taxon>Alteromonadales</taxon>
        <taxon>Pseudoalteromonadaceae</taxon>
        <taxon>Pseudoalteromonas</taxon>
    </lineage>
</organism>
<feature type="signal peptide" evidence="1">
    <location>
        <begin position="1"/>
        <end position="23"/>
    </location>
</feature>
<dbReference type="Proteomes" id="UP000310249">
    <property type="component" value="Unassembled WGS sequence"/>
</dbReference>
<comment type="caution">
    <text evidence="2">The sequence shown here is derived from an EMBL/GenBank/DDBJ whole genome shotgun (WGS) entry which is preliminary data.</text>
</comment>
<dbReference type="OrthoDB" id="5918831at2"/>
<protein>
    <submittedName>
        <fullName evidence="2">Uncharacterized protein</fullName>
    </submittedName>
</protein>
<dbReference type="EMBL" id="PNCI01000044">
    <property type="protein sequence ID" value="TMP26538.1"/>
    <property type="molecule type" value="Genomic_DNA"/>
</dbReference>
<dbReference type="RefSeq" id="WP_138551548.1">
    <property type="nucleotide sequence ID" value="NZ_PNCH01000026.1"/>
</dbReference>
<name>A0A5S3WIH1_9GAMM</name>
<accession>A0A5S3WIH1</accession>
<sequence>MTFKKLIASFSLIAASVSTPVFANYSCKGKVSSVSLRENSRLYASIDGVVSNGGICFLNDSEKGKFCHAVYSSLLVALSAQKEVVVYFSKGTSANCNKGSWVTFEDHGFYHFSLKR</sequence>